<dbReference type="Pfam" id="PF05135">
    <property type="entry name" value="Phage_connect_1"/>
    <property type="match status" value="1"/>
</dbReference>
<dbReference type="AlphaFoldDB" id="V7I2Y5"/>
<evidence type="ECO:0000313" key="1">
    <source>
        <dbReference type="EMBL" id="ETA80585.1"/>
    </source>
</evidence>
<organism evidence="1 2">
    <name type="scientific">Youngiibacter fragilis 232.1</name>
    <dbReference type="NCBI Taxonomy" id="994573"/>
    <lineage>
        <taxon>Bacteria</taxon>
        <taxon>Bacillati</taxon>
        <taxon>Bacillota</taxon>
        <taxon>Clostridia</taxon>
        <taxon>Eubacteriales</taxon>
        <taxon>Clostridiaceae</taxon>
        <taxon>Youngiibacter</taxon>
    </lineage>
</organism>
<dbReference type="STRING" id="994573.T472_0211020"/>
<dbReference type="EMBL" id="AXUN02000179">
    <property type="protein sequence ID" value="ETA80585.1"/>
    <property type="molecule type" value="Genomic_DNA"/>
</dbReference>
<comment type="caution">
    <text evidence="1">The sequence shown here is derived from an EMBL/GenBank/DDBJ whole genome shotgun (WGS) entry which is preliminary data.</text>
</comment>
<gene>
    <name evidence="1" type="ORF">T472_0211020</name>
</gene>
<name>V7I2Y5_9CLOT</name>
<dbReference type="InterPro" id="IPR006450">
    <property type="entry name" value="Phage_HK97_gp6-like"/>
</dbReference>
<dbReference type="RefSeq" id="WP_023388609.1">
    <property type="nucleotide sequence ID" value="NZ_AXUN02000179.1"/>
</dbReference>
<dbReference type="PATRIC" id="fig|994573.3.peg.2050"/>
<dbReference type="OrthoDB" id="5654at2"/>
<dbReference type="Proteomes" id="UP000017747">
    <property type="component" value="Unassembled WGS sequence"/>
</dbReference>
<sequence>MLVTLDEAKLYLKVDCDTDDSLITSCINSAEELCEDILRFPLIEFVEVPETVKQAALYAIGNLYEQRETVDMHSMIDLMKRLLFAYRKEGW</sequence>
<dbReference type="NCBIfam" id="TIGR01560">
    <property type="entry name" value="put_DNA_pack"/>
    <property type="match status" value="1"/>
</dbReference>
<dbReference type="Gene3D" id="1.10.3230.30">
    <property type="entry name" value="Phage gp6-like head-tail connector protein"/>
    <property type="match status" value="1"/>
</dbReference>
<dbReference type="InterPro" id="IPR021146">
    <property type="entry name" value="Phage_gp6-like_head-tail"/>
</dbReference>
<dbReference type="eggNOG" id="ENOG5032YBI">
    <property type="taxonomic scope" value="Bacteria"/>
</dbReference>
<protein>
    <submittedName>
        <fullName evidence="1">DNA-packaging protein</fullName>
    </submittedName>
</protein>
<keyword evidence="2" id="KW-1185">Reference proteome</keyword>
<accession>V7I2Y5</accession>
<evidence type="ECO:0000313" key="2">
    <source>
        <dbReference type="Proteomes" id="UP000017747"/>
    </source>
</evidence>
<dbReference type="CDD" id="cd08054">
    <property type="entry name" value="gp6"/>
    <property type="match status" value="1"/>
</dbReference>
<proteinExistence type="predicted"/>
<reference evidence="1 2" key="1">
    <citation type="journal article" date="2014" name="Genome Announc.">
        <title>Genome Sequence of Youngiibacter fragilis, the Type Strain of the Genus Youngiibacter.</title>
        <authorList>
            <person name="Wawrik C.B."/>
            <person name="Callaghan A.V."/>
            <person name="Stamps B.W."/>
            <person name="Wawrik B."/>
        </authorList>
    </citation>
    <scope>NUCLEOTIDE SEQUENCE [LARGE SCALE GENOMIC DNA]</scope>
    <source>
        <strain evidence="1 2">232.1</strain>
    </source>
</reference>